<dbReference type="RefSeq" id="WP_115825532.1">
    <property type="nucleotide sequence ID" value="NZ_QTUB01000001.1"/>
</dbReference>
<proteinExistence type="predicted"/>
<gene>
    <name evidence="1" type="ORF">BDD26_0663</name>
</gene>
<reference evidence="1 2" key="1">
    <citation type="submission" date="2018-08" db="EMBL/GenBank/DDBJ databases">
        <title>Genomic Encyclopedia of Archaeal and Bacterial Type Strains, Phase II (KMG-II): from individual species to whole genera.</title>
        <authorList>
            <person name="Goeker M."/>
        </authorList>
    </citation>
    <scope>NUCLEOTIDE SEQUENCE [LARGE SCALE GENOMIC DNA]</scope>
    <source>
        <strain evidence="1 2">DSM 17905</strain>
    </source>
</reference>
<comment type="caution">
    <text evidence="1">The sequence shown here is derived from an EMBL/GenBank/DDBJ whole genome shotgun (WGS) entry which is preliminary data.</text>
</comment>
<accession>A0A3D9UCK4</accession>
<dbReference type="AlphaFoldDB" id="A0A3D9UCK4"/>
<dbReference type="EMBL" id="QTUB01000001">
    <property type="protein sequence ID" value="REF26083.1"/>
    <property type="molecule type" value="Genomic_DNA"/>
</dbReference>
<organism evidence="1 2">
    <name type="scientific">Xenorhabdus cabanillasii</name>
    <dbReference type="NCBI Taxonomy" id="351673"/>
    <lineage>
        <taxon>Bacteria</taxon>
        <taxon>Pseudomonadati</taxon>
        <taxon>Pseudomonadota</taxon>
        <taxon>Gammaproteobacteria</taxon>
        <taxon>Enterobacterales</taxon>
        <taxon>Morganellaceae</taxon>
        <taxon>Xenorhabdus</taxon>
    </lineage>
</organism>
<sequence length="90" mass="10714">MNWLSYDYLASVTEDYIVDRLIQSQTRINNKGRDYEQLVLLRFYAQANSVCDLWHNLVILSNHQSQLLNFSTRLDKLMLDFSELLQLDKD</sequence>
<protein>
    <submittedName>
        <fullName evidence="1">Uncharacterized protein</fullName>
    </submittedName>
</protein>
<dbReference type="Proteomes" id="UP000256294">
    <property type="component" value="Unassembled WGS sequence"/>
</dbReference>
<keyword evidence="2" id="KW-1185">Reference proteome</keyword>
<name>A0A3D9UCK4_9GAMM</name>
<evidence type="ECO:0000313" key="1">
    <source>
        <dbReference type="EMBL" id="REF26083.1"/>
    </source>
</evidence>
<evidence type="ECO:0000313" key="2">
    <source>
        <dbReference type="Proteomes" id="UP000256294"/>
    </source>
</evidence>